<evidence type="ECO:0000256" key="3">
    <source>
        <dbReference type="ARBA" id="ARBA00022692"/>
    </source>
</evidence>
<comment type="subcellular location">
    <subcellularLocation>
        <location evidence="7">Cell membrane</location>
        <topology evidence="7">Multi-pass membrane protein</topology>
    </subcellularLocation>
    <subcellularLocation>
        <location evidence="1">Membrane</location>
        <topology evidence="1">Multi-pass membrane protein</topology>
    </subcellularLocation>
</comment>
<evidence type="ECO:0000256" key="2">
    <source>
        <dbReference type="ARBA" id="ARBA00007168"/>
    </source>
</evidence>
<reference evidence="9 10" key="1">
    <citation type="submission" date="2024-10" db="EMBL/GenBank/DDBJ databases">
        <title>Updated reference genomes for cyclostephanoid diatoms.</title>
        <authorList>
            <person name="Roberts W.R."/>
            <person name="Alverson A.J."/>
        </authorList>
    </citation>
    <scope>NUCLEOTIDE SEQUENCE [LARGE SCALE GENOMIC DNA]</scope>
    <source>
        <strain evidence="9 10">AJA228-03</strain>
    </source>
</reference>
<dbReference type="GO" id="GO:0022857">
    <property type="term" value="F:transmembrane transporter activity"/>
    <property type="evidence" value="ECO:0007669"/>
    <property type="project" value="UniProtKB-UniRule"/>
</dbReference>
<comment type="function">
    <text evidence="7">Choline transporter.</text>
</comment>
<gene>
    <name evidence="9" type="ORF">ACHAXA_000199</name>
</gene>
<dbReference type="PANTHER" id="PTHR12385:SF14">
    <property type="entry name" value="CHOLINE TRANSPORTER-LIKE 2"/>
    <property type="match status" value="1"/>
</dbReference>
<evidence type="ECO:0000256" key="8">
    <source>
        <dbReference type="SAM" id="MobiDB-lite"/>
    </source>
</evidence>
<sequence length="692" mass="76953">SISLQRAAEHCRIQHHSHCPPHPLSLLPPKRQNMTKDDDDMGEKLSAPPDFDGPTSHRRCTDVICTLLLWSMWLSMTGLGIYAIRNGDYRLILYPLDYAGNLCGTEKGSIDMTDYPYLYYVNDYTGGVCVKKCPNLNGGADPYTLVTYDGLYQINGSSVTDADIAVADYSSTNNTLICNENLCYPGGDPEQAYTSAGVNRGAGFSWFAVDTYELMWRCVFTDEGTKALEAVVNPNGSDNYTDPLIDMATQNENIKAGYDVWTNLFGDLWVTRYYILAFGFGAPLVVGFLYAFMMRIPGVLPVMVWASILATIGIFFFGGYYAGKTANQWEAADPMVYTDQEIMIAKYAGYGMYAVGCLLVLLFLFMRKRIQMAMGCVKEASKAMLQMPLIIFFPVLQGLGFLAFMVSWTVYAVNIASMGEFSTNTYTAATVQISVRSFEFSDFVEKCGWYMLFCFFWSGQFVLALGQIVFAMAVSKWYFARDKSTIGNSTVLTSITSSIFYHSGTAAFGALIIAIIQMIRSFIAYLQRKAEEMNSSIAKCILCCFQCCFFCLEKCMKFLNKNAYIQTAIFGSSFCTSAKEAFFLILRNAARVAAITYVSGGVVFVGKVFIATLTTGVAYFAIEYNLSDQLYSAIGPLFFIAVAAWFIAGMFMSVYDMGIATILQCFVADEEMFSPDQRYAEGGLIDWVDSHK</sequence>
<evidence type="ECO:0000256" key="1">
    <source>
        <dbReference type="ARBA" id="ARBA00004141"/>
    </source>
</evidence>
<evidence type="ECO:0000256" key="5">
    <source>
        <dbReference type="ARBA" id="ARBA00023136"/>
    </source>
</evidence>
<feature type="transmembrane region" description="Helical" evidence="7">
    <location>
        <begin position="299"/>
        <end position="322"/>
    </location>
</feature>
<proteinExistence type="inferred from homology"/>
<feature type="region of interest" description="Disordered" evidence="8">
    <location>
        <begin position="13"/>
        <end position="54"/>
    </location>
</feature>
<dbReference type="PANTHER" id="PTHR12385">
    <property type="entry name" value="CHOLINE TRANSPORTER-LIKE (SLC FAMILY 44)"/>
    <property type="match status" value="1"/>
</dbReference>
<dbReference type="GO" id="GO:0005886">
    <property type="term" value="C:plasma membrane"/>
    <property type="evidence" value="ECO:0007669"/>
    <property type="project" value="UniProtKB-SubCell"/>
</dbReference>
<feature type="transmembrane region" description="Helical" evidence="7">
    <location>
        <begin position="634"/>
        <end position="655"/>
    </location>
</feature>
<keyword evidence="10" id="KW-1185">Reference proteome</keyword>
<keyword evidence="6" id="KW-0325">Glycoprotein</keyword>
<comment type="similarity">
    <text evidence="2 7">Belongs to the CTL (choline transporter-like) family.</text>
</comment>
<protein>
    <recommendedName>
        <fullName evidence="7">Choline transporter-like protein</fullName>
    </recommendedName>
</protein>
<feature type="transmembrane region" description="Helical" evidence="7">
    <location>
        <begin position="387"/>
        <end position="411"/>
    </location>
</feature>
<feature type="transmembrane region" description="Helical" evidence="7">
    <location>
        <begin position="507"/>
        <end position="526"/>
    </location>
</feature>
<evidence type="ECO:0000256" key="4">
    <source>
        <dbReference type="ARBA" id="ARBA00022989"/>
    </source>
</evidence>
<dbReference type="EMBL" id="JALLPB020000157">
    <property type="protein sequence ID" value="KAL3816260.1"/>
    <property type="molecule type" value="Genomic_DNA"/>
</dbReference>
<feature type="transmembrane region" description="Helical" evidence="7">
    <location>
        <begin position="594"/>
        <end position="622"/>
    </location>
</feature>
<keyword evidence="3 7" id="KW-0812">Transmembrane</keyword>
<feature type="non-terminal residue" evidence="9">
    <location>
        <position position="1"/>
    </location>
</feature>
<feature type="transmembrane region" description="Helical" evidence="7">
    <location>
        <begin position="342"/>
        <end position="366"/>
    </location>
</feature>
<evidence type="ECO:0000256" key="7">
    <source>
        <dbReference type="RuleBase" id="RU368066"/>
    </source>
</evidence>
<dbReference type="Proteomes" id="UP001530377">
    <property type="component" value="Unassembled WGS sequence"/>
</dbReference>
<feature type="transmembrane region" description="Helical" evidence="7">
    <location>
        <begin position="449"/>
        <end position="473"/>
    </location>
</feature>
<evidence type="ECO:0000313" key="9">
    <source>
        <dbReference type="EMBL" id="KAL3816260.1"/>
    </source>
</evidence>
<feature type="transmembrane region" description="Helical" evidence="7">
    <location>
        <begin position="63"/>
        <end position="84"/>
    </location>
</feature>
<organism evidence="9 10">
    <name type="scientific">Cyclostephanos tholiformis</name>
    <dbReference type="NCBI Taxonomy" id="382380"/>
    <lineage>
        <taxon>Eukaryota</taxon>
        <taxon>Sar</taxon>
        <taxon>Stramenopiles</taxon>
        <taxon>Ochrophyta</taxon>
        <taxon>Bacillariophyta</taxon>
        <taxon>Coscinodiscophyceae</taxon>
        <taxon>Thalassiosirophycidae</taxon>
        <taxon>Stephanodiscales</taxon>
        <taxon>Stephanodiscaceae</taxon>
        <taxon>Cyclostephanos</taxon>
    </lineage>
</organism>
<keyword evidence="4 7" id="KW-1133">Transmembrane helix</keyword>
<dbReference type="InterPro" id="IPR007603">
    <property type="entry name" value="Choline_transptr-like"/>
</dbReference>
<dbReference type="AlphaFoldDB" id="A0ABD3RVL1"/>
<comment type="caution">
    <text evidence="9">The sequence shown here is derived from an EMBL/GenBank/DDBJ whole genome shotgun (WGS) entry which is preliminary data.</text>
</comment>
<keyword evidence="5 7" id="KW-0472">Membrane</keyword>
<evidence type="ECO:0000313" key="10">
    <source>
        <dbReference type="Proteomes" id="UP001530377"/>
    </source>
</evidence>
<dbReference type="Pfam" id="PF04515">
    <property type="entry name" value="Choline_transpo"/>
    <property type="match status" value="1"/>
</dbReference>
<feature type="transmembrane region" description="Helical" evidence="7">
    <location>
        <begin position="273"/>
        <end position="292"/>
    </location>
</feature>
<accession>A0ABD3RVL1</accession>
<name>A0ABD3RVL1_9STRA</name>
<evidence type="ECO:0000256" key="6">
    <source>
        <dbReference type="ARBA" id="ARBA00023180"/>
    </source>
</evidence>